<dbReference type="Proteomes" id="UP000026923">
    <property type="component" value="Unassembled WGS sequence"/>
</dbReference>
<reference evidence="2 3" key="1">
    <citation type="journal article" date="2013" name="Genome Announc.">
        <title>Draft Genome of the Nitrogen-Fixing Bacterium Pseudomonas stutzeri Strain KOS6 Isolated from Industrial Hydrocarbon Sludge.</title>
        <authorList>
            <person name="Grigoryeva T.V."/>
            <person name="Laikov A.V."/>
            <person name="Naumova R.P."/>
            <person name="Manolov A.I."/>
            <person name="Larin A.K."/>
            <person name="Karpova I.Y."/>
            <person name="Semashko T.A."/>
            <person name="Alexeev D.G."/>
            <person name="Kostryukova E.S."/>
            <person name="Muller R."/>
            <person name="Govorun V.M."/>
        </authorList>
    </citation>
    <scope>NUCLEOTIDE SEQUENCE [LARGE SCALE GENOMIC DNA]</scope>
    <source>
        <strain evidence="2 3">KOS6</strain>
    </source>
</reference>
<dbReference type="OrthoDB" id="9798476at2"/>
<evidence type="ECO:0000313" key="2">
    <source>
        <dbReference type="EMBL" id="EWC38965.1"/>
    </source>
</evidence>
<dbReference type="AlphaFoldDB" id="A0A061JKY1"/>
<dbReference type="eggNOG" id="ENOG5033I9V">
    <property type="taxonomic scope" value="Bacteria"/>
</dbReference>
<feature type="region of interest" description="Disordered" evidence="1">
    <location>
        <begin position="40"/>
        <end position="83"/>
    </location>
</feature>
<sequence>MSDQDIERRIARDIANWQRGVQEKGEPLVLDNGWLQTPPGLRSNSIAPGAGLPQRQRACTGSSWEARPRGDAGRKAVEALNTA</sequence>
<name>A0A061JKY1_STUST</name>
<accession>A0A061JKY1</accession>
<evidence type="ECO:0000313" key="3">
    <source>
        <dbReference type="Proteomes" id="UP000026923"/>
    </source>
</evidence>
<dbReference type="RefSeq" id="WP_024161660.1">
    <property type="nucleotide sequence ID" value="NZ_KK020675.1"/>
</dbReference>
<dbReference type="EMBL" id="AMCZ02000070">
    <property type="protein sequence ID" value="EWC38965.1"/>
    <property type="molecule type" value="Genomic_DNA"/>
</dbReference>
<organism evidence="2 3">
    <name type="scientific">Stutzerimonas stutzeri KOS6</name>
    <dbReference type="NCBI Taxonomy" id="1218352"/>
    <lineage>
        <taxon>Bacteria</taxon>
        <taxon>Pseudomonadati</taxon>
        <taxon>Pseudomonadota</taxon>
        <taxon>Gammaproteobacteria</taxon>
        <taxon>Pseudomonadales</taxon>
        <taxon>Pseudomonadaceae</taxon>
        <taxon>Stutzerimonas</taxon>
    </lineage>
</organism>
<gene>
    <name evidence="2" type="ORF">B597_022685</name>
</gene>
<protein>
    <submittedName>
        <fullName evidence="2">Uncharacterized protein</fullName>
    </submittedName>
</protein>
<proteinExistence type="predicted"/>
<comment type="caution">
    <text evidence="2">The sequence shown here is derived from an EMBL/GenBank/DDBJ whole genome shotgun (WGS) entry which is preliminary data.</text>
</comment>
<feature type="compositionally biased region" description="Basic and acidic residues" evidence="1">
    <location>
        <begin position="66"/>
        <end position="77"/>
    </location>
</feature>
<evidence type="ECO:0000256" key="1">
    <source>
        <dbReference type="SAM" id="MobiDB-lite"/>
    </source>
</evidence>
<dbReference type="HOGENOM" id="CLU_2540030_0_0_6"/>